<dbReference type="Proteomes" id="UP000291084">
    <property type="component" value="Chromosome 3"/>
</dbReference>
<accession>A0A0S3RKS3</accession>
<evidence type="ECO:0000313" key="1">
    <source>
        <dbReference type="EMBL" id="BAT81158.1"/>
    </source>
</evidence>
<dbReference type="EMBL" id="AP015036">
    <property type="protein sequence ID" value="BAT81158.1"/>
    <property type="molecule type" value="Genomic_DNA"/>
</dbReference>
<organism evidence="1 2">
    <name type="scientific">Vigna angularis var. angularis</name>
    <dbReference type="NCBI Taxonomy" id="157739"/>
    <lineage>
        <taxon>Eukaryota</taxon>
        <taxon>Viridiplantae</taxon>
        <taxon>Streptophyta</taxon>
        <taxon>Embryophyta</taxon>
        <taxon>Tracheophyta</taxon>
        <taxon>Spermatophyta</taxon>
        <taxon>Magnoliopsida</taxon>
        <taxon>eudicotyledons</taxon>
        <taxon>Gunneridae</taxon>
        <taxon>Pentapetalae</taxon>
        <taxon>rosids</taxon>
        <taxon>fabids</taxon>
        <taxon>Fabales</taxon>
        <taxon>Fabaceae</taxon>
        <taxon>Papilionoideae</taxon>
        <taxon>50 kb inversion clade</taxon>
        <taxon>NPAAA clade</taxon>
        <taxon>indigoferoid/millettioid clade</taxon>
        <taxon>Phaseoleae</taxon>
        <taxon>Vigna</taxon>
    </lineage>
</organism>
<keyword evidence="2" id="KW-1185">Reference proteome</keyword>
<gene>
    <name evidence="1" type="primary">Vigan.03G082300</name>
    <name evidence="1" type="ORF">VIGAN_03082300</name>
</gene>
<proteinExistence type="predicted"/>
<feature type="non-terminal residue" evidence="1">
    <location>
        <position position="1"/>
    </location>
</feature>
<reference evidence="1 2" key="1">
    <citation type="journal article" date="2015" name="Sci. Rep.">
        <title>The power of single molecule real-time sequencing technology in the de novo assembly of a eukaryotic genome.</title>
        <authorList>
            <person name="Sakai H."/>
            <person name="Naito K."/>
            <person name="Ogiso-Tanaka E."/>
            <person name="Takahashi Y."/>
            <person name="Iseki K."/>
            <person name="Muto C."/>
            <person name="Satou K."/>
            <person name="Teruya K."/>
            <person name="Shiroma A."/>
            <person name="Shimoji M."/>
            <person name="Hirano T."/>
            <person name="Itoh T."/>
            <person name="Kaga A."/>
            <person name="Tomooka N."/>
        </authorList>
    </citation>
    <scope>NUCLEOTIDE SEQUENCE [LARGE SCALE GENOMIC DNA]</scope>
    <source>
        <strain evidence="2">cv. Shumari</strain>
    </source>
</reference>
<evidence type="ECO:0000313" key="2">
    <source>
        <dbReference type="Proteomes" id="UP000291084"/>
    </source>
</evidence>
<dbReference type="AlphaFoldDB" id="A0A0S3RKS3"/>
<name>A0A0S3RKS3_PHAAN</name>
<sequence length="110" mass="11461">NISCLSAPLPRRFHSSRANSRLSFSVIVAPPRRSVPATLRCSHARRSIAVLPGQLLGNVVASFSSPVFSCNSVGASSLPRHRAPSASPPRSVCNVAGVLSPHHCSSAPSP</sequence>
<protein>
    <submittedName>
        <fullName evidence="1">Uncharacterized protein</fullName>
    </submittedName>
</protein>